<keyword evidence="2" id="KW-1185">Reference proteome</keyword>
<gene>
    <name evidence="1" type="ORF">ACOLOM_LOCUS258</name>
</gene>
<proteinExistence type="predicted"/>
<dbReference type="EMBL" id="CAJVPT010000253">
    <property type="protein sequence ID" value="CAG8441481.1"/>
    <property type="molecule type" value="Genomic_DNA"/>
</dbReference>
<protein>
    <submittedName>
        <fullName evidence="1">11894_t:CDS:1</fullName>
    </submittedName>
</protein>
<feature type="non-terminal residue" evidence="1">
    <location>
        <position position="1298"/>
    </location>
</feature>
<evidence type="ECO:0000313" key="1">
    <source>
        <dbReference type="EMBL" id="CAG8441481.1"/>
    </source>
</evidence>
<comment type="caution">
    <text evidence="1">The sequence shown here is derived from an EMBL/GenBank/DDBJ whole genome shotgun (WGS) entry which is preliminary data.</text>
</comment>
<reference evidence="1" key="1">
    <citation type="submission" date="2021-06" db="EMBL/GenBank/DDBJ databases">
        <authorList>
            <person name="Kallberg Y."/>
            <person name="Tangrot J."/>
            <person name="Rosling A."/>
        </authorList>
    </citation>
    <scope>NUCLEOTIDE SEQUENCE</scope>
    <source>
        <strain evidence="1">CL356</strain>
    </source>
</reference>
<sequence length="1298" mass="147157">MLKLRHPSITEETGTPSNSSRRSHIIDSLIEESYRISKYPQDALRWIPFENFGKIECFAQGEFAEIALAFHQKNERHPTTDCEKEIPDHIALRFIKKSRVIDEKLINEIRTHHKCMVHSRNVIPLYGLTQDPRTLDHALVLKHARHDLNAIEGVLPYIAPEILLGSKYSPKTDIYSFSMIMWELVSGQSPYYEYQVHDIRLALDIIKGVRPRIPDGTPEDFRDLINACWSGNPADRPDSVQLLMIFENMLRMCDDCENENFYFEGVTRKMKEGGLEGEDYNANQEDSIPKCDALDDEDPTIQIDDINMNNHRESIHEKNISIVNRSYKQAVDGTRDPATEGNSIFMLKSVTSPKIAEIVKSDVNSIDNGLISYQVDAPVDDEKKTNPQRHVADVKGYVPEDVSMNATDSQEASSLSDGTDMSQSDSCSEVDSEEQKMPQEPISVQVPQSFDLPLKSEAPSLSHGNTIDMSQANSVSDSDFEVQKVPQEPTSVPLSHASDLLSKSELPITDNHDSISDEESDAGDPMLDKMVSIMNSLITEATVSVETPVRGREKNSFKQFDLNKLGDFDFSDINDALDENQELFEYSMSEFNRSMTELTNFFDEITMTDDTVNENMHDDDRQCLDLEDRFLQDQDESLEDLDDFTNQCRFLTRVLILPFLKFTHTFMSESLRREEFGTIRSIIYVIYWTFLFTLGALAMDSWLCEVSGRQVIRLLIRLGQISFDNRCSYGGVVSKAKPHFNPSLLEECEKTMRRRSEHNPSNLFYGQVDSEGQKIINSENRRIDALIENFNSPADTFKWIPFQLFRDMEFLAQGGFAKIVLASYSDPNEKFTRERVIPEKIVLKLVKNSCEISKRLIDEIRVHHECMLHSSNIIPFYGLTQDPKTLDYALVIKHATHGDLRGFLGNHLITQTWKEKLNILLGLARALRSIHQLNLVHRDFHCKNILVDGDTYSVFVCDFGLCTTVENLIDGSNVIEGVLPYMAPEVLRGNKYTFKSDIYSFSMIMWEVVSSKPPYYEYDEHNINLALDIIKGARPKISVDVPKEIQNLIEACWNGQPLYRPDSAQLVSTLEVLTSICENWDATKMTGANVVMSLVTRDLANVITEIPKEEKSSYVTKQFDLSVDDICEEENDECRVEESYEECYNEEKSKKSDEFSQEMADVDESDTESLSTKDNESKRYSSISPSSPIIPASSAISPSPVMPVLPSSVIPLTPVILVPPPPSVIYSESSVIPSTPIIPMLPPHIKVPVESPPLPSPSSSQSLPGPVNKSKKRYRKKLDFDVDQLDDASEVEKRPSGD</sequence>
<evidence type="ECO:0000313" key="2">
    <source>
        <dbReference type="Proteomes" id="UP000789525"/>
    </source>
</evidence>
<dbReference type="Proteomes" id="UP000789525">
    <property type="component" value="Unassembled WGS sequence"/>
</dbReference>
<accession>A0ACA9JXN9</accession>
<organism evidence="1 2">
    <name type="scientific">Acaulospora colombiana</name>
    <dbReference type="NCBI Taxonomy" id="27376"/>
    <lineage>
        <taxon>Eukaryota</taxon>
        <taxon>Fungi</taxon>
        <taxon>Fungi incertae sedis</taxon>
        <taxon>Mucoromycota</taxon>
        <taxon>Glomeromycotina</taxon>
        <taxon>Glomeromycetes</taxon>
        <taxon>Diversisporales</taxon>
        <taxon>Acaulosporaceae</taxon>
        <taxon>Acaulospora</taxon>
    </lineage>
</organism>
<name>A0ACA9JXN9_9GLOM</name>